<dbReference type="Pfam" id="PF22725">
    <property type="entry name" value="GFO_IDH_MocA_C3"/>
    <property type="match status" value="1"/>
</dbReference>
<dbReference type="InterPro" id="IPR055170">
    <property type="entry name" value="GFO_IDH_MocA-like_dom"/>
</dbReference>
<accession>A0A0F9SB01</accession>
<comment type="caution">
    <text evidence="4">The sequence shown here is derived from an EMBL/GenBank/DDBJ whole genome shotgun (WGS) entry which is preliminary data.</text>
</comment>
<keyword evidence="1" id="KW-0560">Oxidoreductase</keyword>
<dbReference type="EMBL" id="LAZR01002710">
    <property type="protein sequence ID" value="KKN26553.1"/>
    <property type="molecule type" value="Genomic_DNA"/>
</dbReference>
<organism evidence="4">
    <name type="scientific">marine sediment metagenome</name>
    <dbReference type="NCBI Taxonomy" id="412755"/>
    <lineage>
        <taxon>unclassified sequences</taxon>
        <taxon>metagenomes</taxon>
        <taxon>ecological metagenomes</taxon>
    </lineage>
</organism>
<dbReference type="PANTHER" id="PTHR42840">
    <property type="entry name" value="NAD(P)-BINDING ROSSMANN-FOLD SUPERFAMILY PROTEIN-RELATED"/>
    <property type="match status" value="1"/>
</dbReference>
<evidence type="ECO:0000256" key="1">
    <source>
        <dbReference type="ARBA" id="ARBA00023002"/>
    </source>
</evidence>
<feature type="domain" description="GFO/IDH/MocA-like oxidoreductase" evidence="3">
    <location>
        <begin position="132"/>
        <end position="255"/>
    </location>
</feature>
<protein>
    <recommendedName>
        <fullName evidence="5">Gfo/Idh/MocA-like oxidoreductase N-terminal domain-containing protein</fullName>
    </recommendedName>
</protein>
<dbReference type="GO" id="GO:0000166">
    <property type="term" value="F:nucleotide binding"/>
    <property type="evidence" value="ECO:0007669"/>
    <property type="project" value="InterPro"/>
</dbReference>
<dbReference type="AlphaFoldDB" id="A0A0F9SB01"/>
<dbReference type="SUPFAM" id="SSF55347">
    <property type="entry name" value="Glyceraldehyde-3-phosphate dehydrogenase-like, C-terminal domain"/>
    <property type="match status" value="1"/>
</dbReference>
<sequence length="339" mass="37878">MEKLRICLIGAGRVGKVHTLSLKNNIPEVELIAVVDKEEEAARRLAKEFELKMCFKDYKEALDWGKFEAIIITTPTFTHKGITVSAAKAGKHIFCEKPMALNLEEADSMIQEAKRAKVKLQIGFMRRFDRSFLEAKKKVKQGAVGEPLLIKSIGRGPGLPPEWAWDIKKSSGMLAEVGSHDFDALRWFAESEFEKIHAFAGNYKCPQIKKKYPDFYDHAVVTVQFRNSGLGILDMGCPVGYGYDARMEVLGTEGVMFVGGIRNNEVIICSKAGGAVSSIYNSWRNRFKDAYIDELRHFVDVIKRDIQPLVTGKDGKKVVEAVMAANKSIQTGQPVSFPL</sequence>
<evidence type="ECO:0008006" key="5">
    <source>
        <dbReference type="Google" id="ProtNLM"/>
    </source>
</evidence>
<proteinExistence type="predicted"/>
<dbReference type="SUPFAM" id="SSF51735">
    <property type="entry name" value="NAD(P)-binding Rossmann-fold domains"/>
    <property type="match status" value="1"/>
</dbReference>
<evidence type="ECO:0000259" key="3">
    <source>
        <dbReference type="Pfam" id="PF22725"/>
    </source>
</evidence>
<dbReference type="Gene3D" id="3.30.360.10">
    <property type="entry name" value="Dihydrodipicolinate Reductase, domain 2"/>
    <property type="match status" value="1"/>
</dbReference>
<dbReference type="Pfam" id="PF01408">
    <property type="entry name" value="GFO_IDH_MocA"/>
    <property type="match status" value="1"/>
</dbReference>
<feature type="domain" description="Gfo/Idh/MocA-like oxidoreductase N-terminal" evidence="2">
    <location>
        <begin position="4"/>
        <end position="124"/>
    </location>
</feature>
<dbReference type="Gene3D" id="3.40.50.720">
    <property type="entry name" value="NAD(P)-binding Rossmann-like Domain"/>
    <property type="match status" value="1"/>
</dbReference>
<gene>
    <name evidence="4" type="ORF">LCGC14_0873490</name>
</gene>
<evidence type="ECO:0000313" key="4">
    <source>
        <dbReference type="EMBL" id="KKN26553.1"/>
    </source>
</evidence>
<reference evidence="4" key="1">
    <citation type="journal article" date="2015" name="Nature">
        <title>Complex archaea that bridge the gap between prokaryotes and eukaryotes.</title>
        <authorList>
            <person name="Spang A."/>
            <person name="Saw J.H."/>
            <person name="Jorgensen S.L."/>
            <person name="Zaremba-Niedzwiedzka K."/>
            <person name="Martijn J."/>
            <person name="Lind A.E."/>
            <person name="van Eijk R."/>
            <person name="Schleper C."/>
            <person name="Guy L."/>
            <person name="Ettema T.J."/>
        </authorList>
    </citation>
    <scope>NUCLEOTIDE SEQUENCE</scope>
</reference>
<dbReference type="PANTHER" id="PTHR42840:SF3">
    <property type="entry name" value="BINDING ROSSMANN FOLD OXIDOREDUCTASE, PUTATIVE (AFU_ORTHOLOGUE AFUA_2G10240)-RELATED"/>
    <property type="match status" value="1"/>
</dbReference>
<dbReference type="InterPro" id="IPR000683">
    <property type="entry name" value="Gfo/Idh/MocA-like_OxRdtase_N"/>
</dbReference>
<dbReference type="InterPro" id="IPR036291">
    <property type="entry name" value="NAD(P)-bd_dom_sf"/>
</dbReference>
<evidence type="ECO:0000259" key="2">
    <source>
        <dbReference type="Pfam" id="PF01408"/>
    </source>
</evidence>
<name>A0A0F9SB01_9ZZZZ</name>
<dbReference type="GO" id="GO:0016491">
    <property type="term" value="F:oxidoreductase activity"/>
    <property type="evidence" value="ECO:0007669"/>
    <property type="project" value="UniProtKB-KW"/>
</dbReference>